<evidence type="ECO:0000256" key="4">
    <source>
        <dbReference type="ARBA" id="ARBA00022777"/>
    </source>
</evidence>
<dbReference type="GO" id="GO:0005524">
    <property type="term" value="F:ATP binding"/>
    <property type="evidence" value="ECO:0007669"/>
    <property type="project" value="UniProtKB-UniRule"/>
</dbReference>
<feature type="compositionally biased region" description="Polar residues" evidence="8">
    <location>
        <begin position="471"/>
        <end position="500"/>
    </location>
</feature>
<feature type="compositionally biased region" description="Low complexity" evidence="8">
    <location>
        <begin position="446"/>
        <end position="470"/>
    </location>
</feature>
<dbReference type="EMBL" id="GGYP01004131">
    <property type="protein sequence ID" value="MDE48902.1"/>
    <property type="molecule type" value="Transcribed_RNA"/>
</dbReference>
<dbReference type="SMART" id="SM00220">
    <property type="entry name" value="S_TKc"/>
    <property type="match status" value="1"/>
</dbReference>
<feature type="compositionally biased region" description="Polar residues" evidence="8">
    <location>
        <begin position="436"/>
        <end position="445"/>
    </location>
</feature>
<dbReference type="PANTHER" id="PTHR24342:SF20">
    <property type="entry name" value="MYOSIN LIGHT CHAIN KINASE, SMOOTH MUSCLE"/>
    <property type="match status" value="1"/>
</dbReference>
<dbReference type="GO" id="GO:0005634">
    <property type="term" value="C:nucleus"/>
    <property type="evidence" value="ECO:0007669"/>
    <property type="project" value="TreeGrafter"/>
</dbReference>
<evidence type="ECO:0000313" key="10">
    <source>
        <dbReference type="EMBL" id="MDE48902.1"/>
    </source>
</evidence>
<dbReference type="InterPro" id="IPR011009">
    <property type="entry name" value="Kinase-like_dom_sf"/>
</dbReference>
<feature type="region of interest" description="Disordered" evidence="8">
    <location>
        <begin position="341"/>
        <end position="500"/>
    </location>
</feature>
<dbReference type="SUPFAM" id="SSF56112">
    <property type="entry name" value="Protein kinase-like (PK-like)"/>
    <property type="match status" value="1"/>
</dbReference>
<gene>
    <name evidence="10" type="primary">MYLK_1</name>
    <name evidence="10" type="ORF">g.11280</name>
</gene>
<accession>A0A6G1SG03</accession>
<evidence type="ECO:0000256" key="1">
    <source>
        <dbReference type="ARBA" id="ARBA00022527"/>
    </source>
</evidence>
<protein>
    <submittedName>
        <fullName evidence="10">Myosin light chain kinase, smooth muscle</fullName>
    </submittedName>
</protein>
<dbReference type="PROSITE" id="PS00107">
    <property type="entry name" value="PROTEIN_KINASE_ATP"/>
    <property type="match status" value="1"/>
</dbReference>
<dbReference type="PANTHER" id="PTHR24342">
    <property type="entry name" value="SERINE/THREONINE-PROTEIN KINASE 17"/>
    <property type="match status" value="1"/>
</dbReference>
<feature type="compositionally biased region" description="Low complexity" evidence="8">
    <location>
        <begin position="370"/>
        <end position="391"/>
    </location>
</feature>
<feature type="compositionally biased region" description="Low complexity" evidence="8">
    <location>
        <begin position="404"/>
        <end position="435"/>
    </location>
</feature>
<dbReference type="InterPro" id="IPR017441">
    <property type="entry name" value="Protein_kinase_ATP_BS"/>
</dbReference>
<dbReference type="GO" id="GO:0004674">
    <property type="term" value="F:protein serine/threonine kinase activity"/>
    <property type="evidence" value="ECO:0007669"/>
    <property type="project" value="UniProtKB-KW"/>
</dbReference>
<keyword evidence="1 7" id="KW-0723">Serine/threonine-protein kinase</keyword>
<dbReference type="InterPro" id="IPR008271">
    <property type="entry name" value="Ser/Thr_kinase_AS"/>
</dbReference>
<proteinExistence type="inferred from homology"/>
<feature type="binding site" evidence="6">
    <location>
        <position position="63"/>
    </location>
    <ligand>
        <name>ATP</name>
        <dbReference type="ChEBI" id="CHEBI:30616"/>
    </ligand>
</feature>
<sequence>MPKIDESDLDVGNEPPFVARKVVIKKGQNPKLDYSFSDELGRGRFGTVVKCTEKKTGLKLAAKFVSTRMREERENVEREVDIMKSLQHRRLLQLYDVYDDGSSEMCIITELISGGELFERVIDDDFELTEKVCSIFMRQIIEGVQYMHEKYIMHLDMKPENILCVTRTGNRIKLIDFGLARRFDPSQKLQVMFGTPDFAAPEVLSYERVTPAADMWSVGVICYVLLSGLSPFMGNSDLETMTNVTRAIYDFDDESFDPISDEAKDFIAKLLIKEPTKRLKPSECLQHKWLAKMPAKKGKVQQLDKTKLKKYVVRRRWQKAVTAIMALTRMGANLSLTGGAAGTTAGSAAQAKRNSALNASPRSSLSHQPTKTNTSTTSTRSSTTTTANRSNVAPRVVVASGQVSQSTTKSSSSTSRFITSSSSAASPAIKSPTSPQGTPANRSRLTTTSTTTNTTSTTKPTSASGGSSSTINPTSTNRTFATSTNHRLQTSSMSTTRRKY</sequence>
<evidence type="ECO:0000256" key="5">
    <source>
        <dbReference type="ARBA" id="ARBA00022840"/>
    </source>
</evidence>
<comment type="similarity">
    <text evidence="7">Belongs to the protein kinase superfamily.</text>
</comment>
<reference evidence="10" key="1">
    <citation type="submission" date="2018-10" db="EMBL/GenBank/DDBJ databases">
        <title>Transcriptome assembly of Aceria tosichella (Wheat curl mite) Type 2.</title>
        <authorList>
            <person name="Scully E.D."/>
            <person name="Geib S.M."/>
            <person name="Palmer N.A."/>
            <person name="Gupta A.K."/>
            <person name="Sarath G."/>
            <person name="Tatineni S."/>
        </authorList>
    </citation>
    <scope>NUCLEOTIDE SEQUENCE</scope>
    <source>
        <strain evidence="10">LincolnNE</strain>
    </source>
</reference>
<keyword evidence="5 6" id="KW-0067">ATP-binding</keyword>
<dbReference type="GO" id="GO:0035556">
    <property type="term" value="P:intracellular signal transduction"/>
    <property type="evidence" value="ECO:0007669"/>
    <property type="project" value="TreeGrafter"/>
</dbReference>
<dbReference type="PROSITE" id="PS00108">
    <property type="entry name" value="PROTEIN_KINASE_ST"/>
    <property type="match status" value="1"/>
</dbReference>
<dbReference type="AlphaFoldDB" id="A0A6G1SG03"/>
<keyword evidence="4 10" id="KW-0418">Kinase</keyword>
<keyword evidence="3 6" id="KW-0547">Nucleotide-binding</keyword>
<dbReference type="Pfam" id="PF00069">
    <property type="entry name" value="Pkinase"/>
    <property type="match status" value="1"/>
</dbReference>
<evidence type="ECO:0000259" key="9">
    <source>
        <dbReference type="PROSITE" id="PS50011"/>
    </source>
</evidence>
<evidence type="ECO:0000256" key="6">
    <source>
        <dbReference type="PROSITE-ProRule" id="PRU10141"/>
    </source>
</evidence>
<evidence type="ECO:0000256" key="7">
    <source>
        <dbReference type="RuleBase" id="RU000304"/>
    </source>
</evidence>
<organism evidence="10">
    <name type="scientific">Aceria tosichella</name>
    <name type="common">wheat curl mite</name>
    <dbReference type="NCBI Taxonomy" id="561515"/>
    <lineage>
        <taxon>Eukaryota</taxon>
        <taxon>Metazoa</taxon>
        <taxon>Ecdysozoa</taxon>
        <taxon>Arthropoda</taxon>
        <taxon>Chelicerata</taxon>
        <taxon>Arachnida</taxon>
        <taxon>Acari</taxon>
        <taxon>Acariformes</taxon>
        <taxon>Trombidiformes</taxon>
        <taxon>Prostigmata</taxon>
        <taxon>Eupodina</taxon>
        <taxon>Eriophyoidea</taxon>
        <taxon>Eriophyidae</taxon>
        <taxon>Eriophyinae</taxon>
        <taxon>Aceriini</taxon>
        <taxon>Aceria</taxon>
    </lineage>
</organism>
<dbReference type="FunFam" id="1.10.510.10:FF:000594">
    <property type="entry name" value="Myosin light chain kinase isoform-III"/>
    <property type="match status" value="1"/>
</dbReference>
<name>A0A6G1SG03_9ACAR</name>
<dbReference type="Gene3D" id="3.30.200.20">
    <property type="entry name" value="Phosphorylase Kinase, domain 1"/>
    <property type="match status" value="1"/>
</dbReference>
<dbReference type="InterPro" id="IPR000719">
    <property type="entry name" value="Prot_kinase_dom"/>
</dbReference>
<feature type="domain" description="Protein kinase" evidence="9">
    <location>
        <begin position="34"/>
        <end position="290"/>
    </location>
</feature>
<feature type="compositionally biased region" description="Polar residues" evidence="8">
    <location>
        <begin position="352"/>
        <end position="369"/>
    </location>
</feature>
<dbReference type="Gene3D" id="1.10.510.10">
    <property type="entry name" value="Transferase(Phosphotransferase) domain 1"/>
    <property type="match status" value="1"/>
</dbReference>
<dbReference type="CDD" id="cd14103">
    <property type="entry name" value="STKc_MLCK"/>
    <property type="match status" value="1"/>
</dbReference>
<evidence type="ECO:0000256" key="2">
    <source>
        <dbReference type="ARBA" id="ARBA00022679"/>
    </source>
</evidence>
<evidence type="ECO:0000256" key="3">
    <source>
        <dbReference type="ARBA" id="ARBA00022741"/>
    </source>
</evidence>
<dbReference type="PROSITE" id="PS50011">
    <property type="entry name" value="PROTEIN_KINASE_DOM"/>
    <property type="match status" value="1"/>
</dbReference>
<keyword evidence="2" id="KW-0808">Transferase</keyword>
<evidence type="ECO:0000256" key="8">
    <source>
        <dbReference type="SAM" id="MobiDB-lite"/>
    </source>
</evidence>
<dbReference type="GO" id="GO:0043065">
    <property type="term" value="P:positive regulation of apoptotic process"/>
    <property type="evidence" value="ECO:0007669"/>
    <property type="project" value="TreeGrafter"/>
</dbReference>